<keyword evidence="4" id="KW-0472">Membrane</keyword>
<dbReference type="SUPFAM" id="SSF51735">
    <property type="entry name" value="NAD(P)-binding Rossmann-fold domains"/>
    <property type="match status" value="1"/>
</dbReference>
<dbReference type="Proteomes" id="UP000813824">
    <property type="component" value="Unassembled WGS sequence"/>
</dbReference>
<keyword evidence="4" id="KW-0812">Transmembrane</keyword>
<feature type="region of interest" description="Disordered" evidence="3">
    <location>
        <begin position="250"/>
        <end position="271"/>
    </location>
</feature>
<gene>
    <name evidence="5" type="ORF">BXZ70DRAFT_889300</name>
</gene>
<organism evidence="5 6">
    <name type="scientific">Cristinia sonorae</name>
    <dbReference type="NCBI Taxonomy" id="1940300"/>
    <lineage>
        <taxon>Eukaryota</taxon>
        <taxon>Fungi</taxon>
        <taxon>Dikarya</taxon>
        <taxon>Basidiomycota</taxon>
        <taxon>Agaricomycotina</taxon>
        <taxon>Agaricomycetes</taxon>
        <taxon>Agaricomycetidae</taxon>
        <taxon>Agaricales</taxon>
        <taxon>Pleurotineae</taxon>
        <taxon>Stephanosporaceae</taxon>
        <taxon>Cristinia</taxon>
    </lineage>
</organism>
<evidence type="ECO:0000256" key="4">
    <source>
        <dbReference type="SAM" id="Phobius"/>
    </source>
</evidence>
<name>A0A8K0UT35_9AGAR</name>
<proteinExistence type="inferred from homology"/>
<evidence type="ECO:0000313" key="6">
    <source>
        <dbReference type="Proteomes" id="UP000813824"/>
    </source>
</evidence>
<dbReference type="InterPro" id="IPR036291">
    <property type="entry name" value="NAD(P)-bd_dom_sf"/>
</dbReference>
<keyword evidence="6" id="KW-1185">Reference proteome</keyword>
<dbReference type="GO" id="GO:0016491">
    <property type="term" value="F:oxidoreductase activity"/>
    <property type="evidence" value="ECO:0007669"/>
    <property type="project" value="UniProtKB-KW"/>
</dbReference>
<feature type="transmembrane region" description="Helical" evidence="4">
    <location>
        <begin position="308"/>
        <end position="327"/>
    </location>
</feature>
<feature type="region of interest" description="Disordered" evidence="3">
    <location>
        <begin position="464"/>
        <end position="492"/>
    </location>
</feature>
<dbReference type="OrthoDB" id="191979at2759"/>
<feature type="compositionally biased region" description="Basic and acidic residues" evidence="3">
    <location>
        <begin position="464"/>
        <end position="478"/>
    </location>
</feature>
<feature type="transmembrane region" description="Helical" evidence="4">
    <location>
        <begin position="18"/>
        <end position="36"/>
    </location>
</feature>
<accession>A0A8K0UT35</accession>
<evidence type="ECO:0000313" key="5">
    <source>
        <dbReference type="EMBL" id="KAH8103493.1"/>
    </source>
</evidence>
<evidence type="ECO:0000256" key="3">
    <source>
        <dbReference type="SAM" id="MobiDB-lite"/>
    </source>
</evidence>
<feature type="transmembrane region" description="Helical" evidence="4">
    <location>
        <begin position="48"/>
        <end position="70"/>
    </location>
</feature>
<dbReference type="AlphaFoldDB" id="A0A8K0UT35"/>
<evidence type="ECO:0000256" key="1">
    <source>
        <dbReference type="ARBA" id="ARBA00006484"/>
    </source>
</evidence>
<evidence type="ECO:0000256" key="2">
    <source>
        <dbReference type="ARBA" id="ARBA00023002"/>
    </source>
</evidence>
<dbReference type="PANTHER" id="PTHR24320">
    <property type="entry name" value="RETINOL DEHYDROGENASE"/>
    <property type="match status" value="1"/>
</dbReference>
<feature type="compositionally biased region" description="Basic and acidic residues" evidence="3">
    <location>
        <begin position="406"/>
        <end position="422"/>
    </location>
</feature>
<protein>
    <recommendedName>
        <fullName evidence="7">Ketoreductase (KR) domain-containing protein</fullName>
    </recommendedName>
</protein>
<keyword evidence="2" id="KW-0560">Oxidoreductase</keyword>
<sequence>MVLGAAYELSTRILPPEYYTHAAITTIAGIVTYAFAQGRTTNRERNLHARIILVTGGFTPLGLTLITSLASRGAHIIALSDYPLTENSIPSLLIPVLRAATKNEQIYAEYADLSSSESIRAFCTKFLTGEDHRLDAIVFAHEYRGIGTLFRRESQENTEWRDVASLATFLITTLLLPKLLVAPIERDIRIVNVINPFYAASAPLFPSKLTTILTSGNTHRQNDPLFLAEGFRALRTAIFTRHLQRVLNALPNGAPGPDESKNKPPGPQLIKPPKMSNIIAVTAAPGISRVETISPMFGADRESGAESFSLFGMLLYMFLYPVIFLLAKSSKTAEQSILHVLFLPTPFKRALAQVNSVADGSAPASAATPSPESYAYEEVLKPGGLYRECAVVNLKVPSLPPPPESAKPKDEKRGKGKGKQEDEFVVIEDDGEFGGESLGRMVWEWYETRLKDWETKDKARVEALKKEAERQKAAEGKQKLASTHTDSGTSTL</sequence>
<feature type="compositionally biased region" description="Polar residues" evidence="3">
    <location>
        <begin position="480"/>
        <end position="492"/>
    </location>
</feature>
<feature type="region of interest" description="Disordered" evidence="3">
    <location>
        <begin position="396"/>
        <end position="422"/>
    </location>
</feature>
<dbReference type="EMBL" id="JAEVFJ010000007">
    <property type="protein sequence ID" value="KAH8103493.1"/>
    <property type="molecule type" value="Genomic_DNA"/>
</dbReference>
<comment type="similarity">
    <text evidence="1">Belongs to the short-chain dehydrogenases/reductases (SDR) family.</text>
</comment>
<dbReference type="Gene3D" id="3.40.50.720">
    <property type="entry name" value="NAD(P)-binding Rossmann-like Domain"/>
    <property type="match status" value="1"/>
</dbReference>
<evidence type="ECO:0008006" key="7">
    <source>
        <dbReference type="Google" id="ProtNLM"/>
    </source>
</evidence>
<keyword evidence="4" id="KW-1133">Transmembrane helix</keyword>
<dbReference type="PANTHER" id="PTHR24320:SF152">
    <property type="entry name" value="SHORT-CHAIN DEHYDROGENASE_REDUCTASE FAMILY PROTEIN"/>
    <property type="match status" value="1"/>
</dbReference>
<reference evidence="5" key="1">
    <citation type="journal article" date="2021" name="New Phytol.">
        <title>Evolutionary innovations through gain and loss of genes in the ectomycorrhizal Boletales.</title>
        <authorList>
            <person name="Wu G."/>
            <person name="Miyauchi S."/>
            <person name="Morin E."/>
            <person name="Kuo A."/>
            <person name="Drula E."/>
            <person name="Varga T."/>
            <person name="Kohler A."/>
            <person name="Feng B."/>
            <person name="Cao Y."/>
            <person name="Lipzen A."/>
            <person name="Daum C."/>
            <person name="Hundley H."/>
            <person name="Pangilinan J."/>
            <person name="Johnson J."/>
            <person name="Barry K."/>
            <person name="LaButti K."/>
            <person name="Ng V."/>
            <person name="Ahrendt S."/>
            <person name="Min B."/>
            <person name="Choi I.G."/>
            <person name="Park H."/>
            <person name="Plett J.M."/>
            <person name="Magnuson J."/>
            <person name="Spatafora J.W."/>
            <person name="Nagy L.G."/>
            <person name="Henrissat B."/>
            <person name="Grigoriev I.V."/>
            <person name="Yang Z.L."/>
            <person name="Xu J."/>
            <person name="Martin F.M."/>
        </authorList>
    </citation>
    <scope>NUCLEOTIDE SEQUENCE</scope>
    <source>
        <strain evidence="5">KKN 215</strain>
    </source>
</reference>
<comment type="caution">
    <text evidence="5">The sequence shown here is derived from an EMBL/GenBank/DDBJ whole genome shotgun (WGS) entry which is preliminary data.</text>
</comment>